<dbReference type="Proteomes" id="UP001372834">
    <property type="component" value="Unassembled WGS sequence"/>
</dbReference>
<dbReference type="GO" id="GO:0005813">
    <property type="term" value="C:centrosome"/>
    <property type="evidence" value="ECO:0007669"/>
    <property type="project" value="TreeGrafter"/>
</dbReference>
<dbReference type="GO" id="GO:0005634">
    <property type="term" value="C:nucleus"/>
    <property type="evidence" value="ECO:0007669"/>
    <property type="project" value="TreeGrafter"/>
</dbReference>
<dbReference type="PANTHER" id="PTHR12436">
    <property type="entry name" value="80 KDA MCM3-ASSOCIATED PROTEIN"/>
    <property type="match status" value="1"/>
</dbReference>
<dbReference type="GO" id="GO:0051225">
    <property type="term" value="P:spindle assembly"/>
    <property type="evidence" value="ECO:0007669"/>
    <property type="project" value="TreeGrafter"/>
</dbReference>
<reference evidence="2 3" key="1">
    <citation type="submission" date="2023-10" db="EMBL/GenBank/DDBJ databases">
        <title>Genomes of two closely related lineages of the louse Polyplax serrata with different host specificities.</title>
        <authorList>
            <person name="Martinu J."/>
            <person name="Tarabai H."/>
            <person name="Stefka J."/>
            <person name="Hypsa V."/>
        </authorList>
    </citation>
    <scope>NUCLEOTIDE SEQUENCE [LARGE SCALE GENOMIC DNA]</scope>
    <source>
        <strain evidence="2">HR10_N</strain>
    </source>
</reference>
<dbReference type="Pfam" id="PF03399">
    <property type="entry name" value="SAC3_GANP"/>
    <property type="match status" value="1"/>
</dbReference>
<sequence length="347" mass="40487">MENYVRGTCQTMCPRKEAELRQRENLLHKFEMKRGTECHRLPEFDPARVVKCFNRSAAGKETTNPSNLRPFPVLLKTINYLYQEVFPFHKEKPLYVYNFMFDRFRAIRQDVVIQNLGPLETIKVLEPIVKFLMYFGYLLSDVDVNEFDGHINQSHLQECLKRLLVCYDECRDDEGNTNRWDIESAYILLNLGNIKPLTRGIHLCETLGVNKTYKTCVELSLQWYLRNYSRVFCMITQLPPLLLCAVSTCLPEIRKYSLQAMAFAYSSANSAYPLSHLFSLLLFETEEELEKECNYFNIKISNGKVNFLKKDFDSAAKSKSGIRLSWVDCKLSNCDINKLLCFGSNKW</sequence>
<evidence type="ECO:0000313" key="2">
    <source>
        <dbReference type="EMBL" id="KAK6629812.1"/>
    </source>
</evidence>
<gene>
    <name evidence="2" type="ORF">RUM43_003632</name>
</gene>
<dbReference type="Gene3D" id="1.25.40.990">
    <property type="match status" value="1"/>
</dbReference>
<dbReference type="InterPro" id="IPR005062">
    <property type="entry name" value="SAC3/GANP/THP3_conserved"/>
</dbReference>
<evidence type="ECO:0000259" key="1">
    <source>
        <dbReference type="Pfam" id="PF03399"/>
    </source>
</evidence>
<feature type="domain" description="SAC3/GANP/THP3 conserved" evidence="1">
    <location>
        <begin position="12"/>
        <end position="301"/>
    </location>
</feature>
<dbReference type="EMBL" id="JAWJWE010000036">
    <property type="protein sequence ID" value="KAK6629812.1"/>
    <property type="molecule type" value="Genomic_DNA"/>
</dbReference>
<dbReference type="AlphaFoldDB" id="A0AAN8S5N2"/>
<dbReference type="GO" id="GO:0005819">
    <property type="term" value="C:spindle"/>
    <property type="evidence" value="ECO:0007669"/>
    <property type="project" value="TreeGrafter"/>
</dbReference>
<dbReference type="GO" id="GO:0051298">
    <property type="term" value="P:centrosome duplication"/>
    <property type="evidence" value="ECO:0007669"/>
    <property type="project" value="TreeGrafter"/>
</dbReference>
<accession>A0AAN8S5N2</accession>
<protein>
    <recommendedName>
        <fullName evidence="1">SAC3/GANP/THP3 conserved domain-containing protein</fullName>
    </recommendedName>
</protein>
<organism evidence="2 3">
    <name type="scientific">Polyplax serrata</name>
    <name type="common">Common mouse louse</name>
    <dbReference type="NCBI Taxonomy" id="468196"/>
    <lineage>
        <taxon>Eukaryota</taxon>
        <taxon>Metazoa</taxon>
        <taxon>Ecdysozoa</taxon>
        <taxon>Arthropoda</taxon>
        <taxon>Hexapoda</taxon>
        <taxon>Insecta</taxon>
        <taxon>Pterygota</taxon>
        <taxon>Neoptera</taxon>
        <taxon>Paraneoptera</taxon>
        <taxon>Psocodea</taxon>
        <taxon>Troctomorpha</taxon>
        <taxon>Phthiraptera</taxon>
        <taxon>Anoplura</taxon>
        <taxon>Polyplacidae</taxon>
        <taxon>Polyplax</taxon>
    </lineage>
</organism>
<name>A0AAN8S5N2_POLSC</name>
<comment type="caution">
    <text evidence="2">The sequence shown here is derived from an EMBL/GenBank/DDBJ whole genome shotgun (WGS) entry which is preliminary data.</text>
</comment>
<proteinExistence type="predicted"/>
<dbReference type="PANTHER" id="PTHR12436:SF38">
    <property type="entry name" value="SAC3 DOMAIN-CONTAINING PROTEIN 1"/>
    <property type="match status" value="1"/>
</dbReference>
<evidence type="ECO:0000313" key="3">
    <source>
        <dbReference type="Proteomes" id="UP001372834"/>
    </source>
</evidence>
<dbReference type="InterPro" id="IPR045107">
    <property type="entry name" value="SAC3/GANP/THP3"/>
</dbReference>